<dbReference type="Gene3D" id="3.40.50.1010">
    <property type="entry name" value="5'-nuclease"/>
    <property type="match status" value="1"/>
</dbReference>
<organism evidence="1 2">
    <name type="scientific">Trebonia kvetii</name>
    <dbReference type="NCBI Taxonomy" id="2480626"/>
    <lineage>
        <taxon>Bacteria</taxon>
        <taxon>Bacillati</taxon>
        <taxon>Actinomycetota</taxon>
        <taxon>Actinomycetes</taxon>
        <taxon>Streptosporangiales</taxon>
        <taxon>Treboniaceae</taxon>
        <taxon>Trebonia</taxon>
    </lineage>
</organism>
<name>A0A6P2BXV3_9ACTN</name>
<dbReference type="SUPFAM" id="SSF88723">
    <property type="entry name" value="PIN domain-like"/>
    <property type="match status" value="1"/>
</dbReference>
<dbReference type="OrthoDB" id="3785877at2"/>
<keyword evidence="2" id="KW-1185">Reference proteome</keyword>
<gene>
    <name evidence="1" type="ORF">EAS64_15930</name>
</gene>
<protein>
    <submittedName>
        <fullName evidence="1">PIN domain nuclease</fullName>
    </submittedName>
</protein>
<proteinExistence type="predicted"/>
<reference evidence="1 2" key="1">
    <citation type="submission" date="2018-11" db="EMBL/GenBank/DDBJ databases">
        <title>Trebonia kvetii gen.nov., sp.nov., a novel acidophilic actinobacterium, and proposal of the new actinobacterial family Treboniaceae fam. nov.</title>
        <authorList>
            <person name="Rapoport D."/>
            <person name="Sagova-Mareckova M."/>
            <person name="Sedlacek I."/>
            <person name="Provaznik J."/>
            <person name="Kralova S."/>
            <person name="Pavlinic D."/>
            <person name="Benes V."/>
            <person name="Kopecky J."/>
        </authorList>
    </citation>
    <scope>NUCLEOTIDE SEQUENCE [LARGE SCALE GENOMIC DNA]</scope>
    <source>
        <strain evidence="1 2">15Tr583</strain>
    </source>
</reference>
<comment type="caution">
    <text evidence="1">The sequence shown here is derived from an EMBL/GenBank/DDBJ whole genome shotgun (WGS) entry which is preliminary data.</text>
</comment>
<evidence type="ECO:0000313" key="1">
    <source>
        <dbReference type="EMBL" id="TVZ03922.1"/>
    </source>
</evidence>
<sequence length="125" mass="13131">MSGVTLDAGGLIALDRDDRRVLVLLARARETGARVTVPASALAQAIRKPERQARLSRLIRQPTTHVADLGRVDATSVGRLLAASGSSDIADAHVVICARRAGQPVVTSDPGDLRMLDPGLPLIPV</sequence>
<accession>A0A6P2BXV3</accession>
<dbReference type="AlphaFoldDB" id="A0A6P2BXV3"/>
<dbReference type="InterPro" id="IPR029060">
    <property type="entry name" value="PIN-like_dom_sf"/>
</dbReference>
<dbReference type="EMBL" id="RPFW01000003">
    <property type="protein sequence ID" value="TVZ03922.1"/>
    <property type="molecule type" value="Genomic_DNA"/>
</dbReference>
<evidence type="ECO:0000313" key="2">
    <source>
        <dbReference type="Proteomes" id="UP000460272"/>
    </source>
</evidence>
<dbReference type="Proteomes" id="UP000460272">
    <property type="component" value="Unassembled WGS sequence"/>
</dbReference>
<dbReference type="RefSeq" id="WP_145853792.1">
    <property type="nucleotide sequence ID" value="NZ_RPFW01000003.1"/>
</dbReference>